<dbReference type="Proteomes" id="UP000199054">
    <property type="component" value="Unassembled WGS sequence"/>
</dbReference>
<keyword evidence="8" id="KW-1185">Reference proteome</keyword>
<feature type="transmembrane region" description="Helical" evidence="6">
    <location>
        <begin position="49"/>
        <end position="74"/>
    </location>
</feature>
<evidence type="ECO:0000256" key="1">
    <source>
        <dbReference type="ARBA" id="ARBA00004141"/>
    </source>
</evidence>
<accession>A0A1H8J585</accession>
<gene>
    <name evidence="7" type="ORF">SAMN04489859_101585</name>
</gene>
<feature type="transmembrane region" description="Helical" evidence="6">
    <location>
        <begin position="110"/>
        <end position="130"/>
    </location>
</feature>
<evidence type="ECO:0000313" key="8">
    <source>
        <dbReference type="Proteomes" id="UP000199054"/>
    </source>
</evidence>
<feature type="transmembrane region" description="Helical" evidence="6">
    <location>
        <begin position="137"/>
        <end position="159"/>
    </location>
</feature>
<evidence type="ECO:0000256" key="6">
    <source>
        <dbReference type="SAM" id="Phobius"/>
    </source>
</evidence>
<keyword evidence="3 6" id="KW-1133">Transmembrane helix</keyword>
<feature type="transmembrane region" description="Helical" evidence="6">
    <location>
        <begin position="197"/>
        <end position="219"/>
    </location>
</feature>
<dbReference type="STRING" id="34002.SAMN04489859_101585"/>
<reference evidence="7 8" key="1">
    <citation type="submission" date="2016-10" db="EMBL/GenBank/DDBJ databases">
        <authorList>
            <person name="de Groot N.N."/>
        </authorList>
    </citation>
    <scope>NUCLEOTIDE SEQUENCE [LARGE SCALE GENOMIC DNA]</scope>
    <source>
        <strain evidence="7 8">DSM 8512</strain>
    </source>
</reference>
<dbReference type="PANTHER" id="PTHR20855:SF3">
    <property type="entry name" value="LD03007P"/>
    <property type="match status" value="1"/>
</dbReference>
<keyword evidence="2 6" id="KW-0812">Transmembrane</keyword>
<keyword evidence="4 6" id="KW-0472">Membrane</keyword>
<name>A0A1H8J585_9RHOB</name>
<dbReference type="EMBL" id="FODE01000015">
    <property type="protein sequence ID" value="SEN75625.1"/>
    <property type="molecule type" value="Genomic_DNA"/>
</dbReference>
<evidence type="ECO:0000313" key="7">
    <source>
        <dbReference type="EMBL" id="SEN75625.1"/>
    </source>
</evidence>
<proteinExistence type="predicted"/>
<comment type="subcellular location">
    <subcellularLocation>
        <location evidence="1">Membrane</location>
        <topology evidence="1">Multi-pass membrane protein</topology>
    </subcellularLocation>
</comment>
<dbReference type="Pfam" id="PF03006">
    <property type="entry name" value="HlyIII"/>
    <property type="match status" value="1"/>
</dbReference>
<dbReference type="AlphaFoldDB" id="A0A1H8J585"/>
<dbReference type="PANTHER" id="PTHR20855">
    <property type="entry name" value="ADIPOR/PROGESTIN RECEPTOR-RELATED"/>
    <property type="match status" value="1"/>
</dbReference>
<dbReference type="OrthoDB" id="9813689at2"/>
<evidence type="ECO:0000256" key="4">
    <source>
        <dbReference type="ARBA" id="ARBA00023136"/>
    </source>
</evidence>
<sequence>MAATLHPRRTYSRHERLSDGVVHLLGLGLALLAVPVLIVSTVLSGAAPAVVIGASVYGVTLILMLTFSALYNMIEDPRWSGLLKRLDHTGIYVKIAGTYTPFTLLAGGQALGLLVGLWVAALIGLALKVVAPYRLRWLSLSLYLAMGWAALFAGGPMLAELPRMVLILIVTGGSVYTIGVGFLLLERMPFHNTIWHVFVLAGSVLFFAAVSLSIATLPAEVIAGL</sequence>
<protein>
    <submittedName>
        <fullName evidence="7">Hemolysin III</fullName>
    </submittedName>
</protein>
<dbReference type="InterPro" id="IPR004254">
    <property type="entry name" value="AdipoR/HlyIII-related"/>
</dbReference>
<dbReference type="GO" id="GO:0016020">
    <property type="term" value="C:membrane"/>
    <property type="evidence" value="ECO:0007669"/>
    <property type="project" value="UniProtKB-SubCell"/>
</dbReference>
<dbReference type="GO" id="GO:0046872">
    <property type="term" value="F:metal ion binding"/>
    <property type="evidence" value="ECO:0007669"/>
    <property type="project" value="UniProtKB-KW"/>
</dbReference>
<feature type="binding site" evidence="5">
    <location>
        <position position="196"/>
    </location>
    <ligand>
        <name>Zn(2+)</name>
        <dbReference type="ChEBI" id="CHEBI:29105"/>
    </ligand>
</feature>
<evidence type="ECO:0000256" key="3">
    <source>
        <dbReference type="ARBA" id="ARBA00022989"/>
    </source>
</evidence>
<feature type="transmembrane region" description="Helical" evidence="6">
    <location>
        <begin position="165"/>
        <end position="185"/>
    </location>
</feature>
<evidence type="ECO:0000256" key="2">
    <source>
        <dbReference type="ARBA" id="ARBA00022692"/>
    </source>
</evidence>
<feature type="transmembrane region" description="Helical" evidence="6">
    <location>
        <begin position="21"/>
        <end position="43"/>
    </location>
</feature>
<organism evidence="7 8">
    <name type="scientific">Paracoccus alcaliphilus</name>
    <dbReference type="NCBI Taxonomy" id="34002"/>
    <lineage>
        <taxon>Bacteria</taxon>
        <taxon>Pseudomonadati</taxon>
        <taxon>Pseudomonadota</taxon>
        <taxon>Alphaproteobacteria</taxon>
        <taxon>Rhodobacterales</taxon>
        <taxon>Paracoccaceae</taxon>
        <taxon>Paracoccus</taxon>
    </lineage>
</organism>
<dbReference type="RefSeq" id="WP_090612687.1">
    <property type="nucleotide sequence ID" value="NZ_CP067124.1"/>
</dbReference>
<evidence type="ECO:0000256" key="5">
    <source>
        <dbReference type="PIRSR" id="PIRSR604254-1"/>
    </source>
</evidence>
<keyword evidence="5" id="KW-0862">Zinc</keyword>
<keyword evidence="5" id="KW-0479">Metal-binding</keyword>